<organism evidence="2 3">
    <name type="scientific">Candidatus Gottesmanbacteria bacterium GW2011_GWB1_49_7</name>
    <dbReference type="NCBI Taxonomy" id="1618448"/>
    <lineage>
        <taxon>Bacteria</taxon>
        <taxon>Candidatus Gottesmaniibacteriota</taxon>
    </lineage>
</organism>
<feature type="region of interest" description="Disordered" evidence="1">
    <location>
        <begin position="15"/>
        <end position="58"/>
    </location>
</feature>
<evidence type="ECO:0000256" key="1">
    <source>
        <dbReference type="SAM" id="MobiDB-lite"/>
    </source>
</evidence>
<sequence>MYKLKAGQESFTVVEGPLGGKTYRTGEKYEQIPPGEEERFDKHEPPVAASTKPERKWR</sequence>
<protein>
    <submittedName>
        <fullName evidence="2">Uncharacterized protein</fullName>
    </submittedName>
</protein>
<feature type="compositionally biased region" description="Basic and acidic residues" evidence="1">
    <location>
        <begin position="24"/>
        <end position="45"/>
    </location>
</feature>
<evidence type="ECO:0000313" key="2">
    <source>
        <dbReference type="EMBL" id="KKW12654.1"/>
    </source>
</evidence>
<gene>
    <name evidence="2" type="ORF">UY48_C0010G0006</name>
</gene>
<dbReference type="Proteomes" id="UP000034588">
    <property type="component" value="Unassembled WGS sequence"/>
</dbReference>
<reference evidence="2 3" key="1">
    <citation type="journal article" date="2015" name="Nature">
        <title>rRNA introns, odd ribosomes, and small enigmatic genomes across a large radiation of phyla.</title>
        <authorList>
            <person name="Brown C.T."/>
            <person name="Hug L.A."/>
            <person name="Thomas B.C."/>
            <person name="Sharon I."/>
            <person name="Castelle C.J."/>
            <person name="Singh A."/>
            <person name="Wilkins M.J."/>
            <person name="Williams K.H."/>
            <person name="Banfield J.F."/>
        </authorList>
    </citation>
    <scope>NUCLEOTIDE SEQUENCE [LARGE SCALE GENOMIC DNA]</scope>
</reference>
<evidence type="ECO:0000313" key="3">
    <source>
        <dbReference type="Proteomes" id="UP000034588"/>
    </source>
</evidence>
<comment type="caution">
    <text evidence="2">The sequence shown here is derived from an EMBL/GenBank/DDBJ whole genome shotgun (WGS) entry which is preliminary data.</text>
</comment>
<proteinExistence type="predicted"/>
<name>A0A0G1Z1T3_9BACT</name>
<dbReference type="AlphaFoldDB" id="A0A0G1Z1T3"/>
<accession>A0A0G1Z1T3</accession>
<dbReference type="EMBL" id="LCQD01000010">
    <property type="protein sequence ID" value="KKW12654.1"/>
    <property type="molecule type" value="Genomic_DNA"/>
</dbReference>